<gene>
    <name evidence="2" type="ORF">PXEA_LOCUS15409</name>
</gene>
<feature type="compositionally biased region" description="Basic and acidic residues" evidence="1">
    <location>
        <begin position="113"/>
        <end position="122"/>
    </location>
</feature>
<dbReference type="Proteomes" id="UP000784294">
    <property type="component" value="Unassembled WGS sequence"/>
</dbReference>
<keyword evidence="3" id="KW-1185">Reference proteome</keyword>
<name>A0A3S5CMW8_9PLAT</name>
<evidence type="ECO:0000313" key="2">
    <source>
        <dbReference type="EMBL" id="VEL21969.1"/>
    </source>
</evidence>
<sequence>MTCSVLQIAVGPHITGILVPGRHSSSATVTTTPSQVIFLVNSLSTCTAGSVQIRPISTQTQSARPAGEPLELSSHKSWPINSKSAAQQHYDSSAKKDIPEEGRQEDICGAYKKSKDNGSSKEEALFSLAAQWPHDRHSLTGRS</sequence>
<protein>
    <submittedName>
        <fullName evidence="2">Uncharacterized protein</fullName>
    </submittedName>
</protein>
<dbReference type="EMBL" id="CAAALY010054032">
    <property type="protein sequence ID" value="VEL21969.1"/>
    <property type="molecule type" value="Genomic_DNA"/>
</dbReference>
<evidence type="ECO:0000313" key="3">
    <source>
        <dbReference type="Proteomes" id="UP000784294"/>
    </source>
</evidence>
<dbReference type="AlphaFoldDB" id="A0A3S5CMW8"/>
<feature type="compositionally biased region" description="Polar residues" evidence="1">
    <location>
        <begin position="75"/>
        <end position="91"/>
    </location>
</feature>
<feature type="compositionally biased region" description="Basic and acidic residues" evidence="1">
    <location>
        <begin position="92"/>
        <end position="106"/>
    </location>
</feature>
<accession>A0A3S5CMW8</accession>
<comment type="caution">
    <text evidence="2">The sequence shown here is derived from an EMBL/GenBank/DDBJ whole genome shotgun (WGS) entry which is preliminary data.</text>
</comment>
<feature type="region of interest" description="Disordered" evidence="1">
    <location>
        <begin position="55"/>
        <end position="122"/>
    </location>
</feature>
<proteinExistence type="predicted"/>
<organism evidence="2 3">
    <name type="scientific">Protopolystoma xenopodis</name>
    <dbReference type="NCBI Taxonomy" id="117903"/>
    <lineage>
        <taxon>Eukaryota</taxon>
        <taxon>Metazoa</taxon>
        <taxon>Spiralia</taxon>
        <taxon>Lophotrochozoa</taxon>
        <taxon>Platyhelminthes</taxon>
        <taxon>Monogenea</taxon>
        <taxon>Polyopisthocotylea</taxon>
        <taxon>Polystomatidea</taxon>
        <taxon>Polystomatidae</taxon>
        <taxon>Protopolystoma</taxon>
    </lineage>
</organism>
<evidence type="ECO:0000256" key="1">
    <source>
        <dbReference type="SAM" id="MobiDB-lite"/>
    </source>
</evidence>
<reference evidence="2" key="1">
    <citation type="submission" date="2018-11" db="EMBL/GenBank/DDBJ databases">
        <authorList>
            <consortium name="Pathogen Informatics"/>
        </authorList>
    </citation>
    <scope>NUCLEOTIDE SEQUENCE</scope>
</reference>